<accession>A0ABQ5X656</accession>
<proteinExistence type="predicted"/>
<evidence type="ECO:0000313" key="1">
    <source>
        <dbReference type="EMBL" id="GLQ70387.1"/>
    </source>
</evidence>
<organism evidence="1 2">
    <name type="scientific">Gluconobacter albidus</name>
    <dbReference type="NCBI Taxonomy" id="318683"/>
    <lineage>
        <taxon>Bacteria</taxon>
        <taxon>Pseudomonadati</taxon>
        <taxon>Pseudomonadota</taxon>
        <taxon>Alphaproteobacteria</taxon>
        <taxon>Acetobacterales</taxon>
        <taxon>Acetobacteraceae</taxon>
        <taxon>Gluconobacter</taxon>
    </lineage>
</organism>
<protein>
    <submittedName>
        <fullName evidence="1">Uncharacterized protein</fullName>
    </submittedName>
</protein>
<dbReference type="Proteomes" id="UP001156672">
    <property type="component" value="Unassembled WGS sequence"/>
</dbReference>
<dbReference type="EMBL" id="BSNW01000050">
    <property type="protein sequence ID" value="GLQ70387.1"/>
    <property type="molecule type" value="Genomic_DNA"/>
</dbReference>
<reference evidence="2" key="1">
    <citation type="journal article" date="2019" name="Int. J. Syst. Evol. Microbiol.">
        <title>The Global Catalogue of Microorganisms (GCM) 10K type strain sequencing project: providing services to taxonomists for standard genome sequencing and annotation.</title>
        <authorList>
            <consortium name="The Broad Institute Genomics Platform"/>
            <consortium name="The Broad Institute Genome Sequencing Center for Infectious Disease"/>
            <person name="Wu L."/>
            <person name="Ma J."/>
        </authorList>
    </citation>
    <scope>NUCLEOTIDE SEQUENCE [LARGE SCALE GENOMIC DNA]</scope>
    <source>
        <strain evidence="2">NBRC 3250</strain>
    </source>
</reference>
<name>A0ABQ5X656_9PROT</name>
<sequence length="51" mass="5695">MIAFQEDDADTEVTAVGGGRFRAVFDMSGQYLRTLPETGDRMRLNVRSGQE</sequence>
<comment type="caution">
    <text evidence="1">The sequence shown here is derived from an EMBL/GenBank/DDBJ whole genome shotgun (WGS) entry which is preliminary data.</text>
</comment>
<evidence type="ECO:0000313" key="2">
    <source>
        <dbReference type="Proteomes" id="UP001156672"/>
    </source>
</evidence>
<keyword evidence="2" id="KW-1185">Reference proteome</keyword>
<gene>
    <name evidence="1" type="ORF">GCM10007866_28400</name>
</gene>